<dbReference type="PANTHER" id="PTHR33724">
    <property type="entry name" value="INTRAFLAGELLAR TRANSPORT PROTEIN 43 HOMOLOG"/>
    <property type="match status" value="1"/>
</dbReference>
<sequence>MSGWASEPMGKPKSGWGTKDNNIASKIGMEQNNNMWDEKVEELDIPELEADAEPVAQDDNTIPPEIDNKMLGLEDLEKDMVHNVPSQIEEGVDLSILTSVIRPIADLIEADIKWDYKSLQAEIGQAYREKFAKETKEAES</sequence>
<reference evidence="3" key="1">
    <citation type="submission" date="2023-07" db="EMBL/GenBank/DDBJ databases">
        <authorList>
            <consortium name="AG Swart"/>
            <person name="Singh M."/>
            <person name="Singh A."/>
            <person name="Seah K."/>
            <person name="Emmerich C."/>
        </authorList>
    </citation>
    <scope>NUCLEOTIDE SEQUENCE</scope>
    <source>
        <strain evidence="3">DP1</strain>
    </source>
</reference>
<dbReference type="GO" id="GO:0035721">
    <property type="term" value="P:intraciliary retrograde transport"/>
    <property type="evidence" value="ECO:0007669"/>
    <property type="project" value="TreeGrafter"/>
</dbReference>
<evidence type="ECO:0000256" key="2">
    <source>
        <dbReference type="SAM" id="MobiDB-lite"/>
    </source>
</evidence>
<dbReference type="InterPro" id="IPR029302">
    <property type="entry name" value="IFT43"/>
</dbReference>
<accession>A0AAD2D903</accession>
<dbReference type="Proteomes" id="UP001295684">
    <property type="component" value="Unassembled WGS sequence"/>
</dbReference>
<keyword evidence="4" id="KW-1185">Reference proteome</keyword>
<dbReference type="Pfam" id="PF15305">
    <property type="entry name" value="IFT43"/>
    <property type="match status" value="1"/>
</dbReference>
<evidence type="ECO:0000313" key="3">
    <source>
        <dbReference type="EMBL" id="CAI2383828.1"/>
    </source>
</evidence>
<dbReference type="GO" id="GO:0005929">
    <property type="term" value="C:cilium"/>
    <property type="evidence" value="ECO:0007669"/>
    <property type="project" value="TreeGrafter"/>
</dbReference>
<comment type="caution">
    <text evidence="3">The sequence shown here is derived from an EMBL/GenBank/DDBJ whole genome shotgun (WGS) entry which is preliminary data.</text>
</comment>
<evidence type="ECO:0000256" key="1">
    <source>
        <dbReference type="ARBA" id="ARBA00022794"/>
    </source>
</evidence>
<dbReference type="AlphaFoldDB" id="A0AAD2D903"/>
<dbReference type="EMBL" id="CAMPGE010026134">
    <property type="protein sequence ID" value="CAI2383828.1"/>
    <property type="molecule type" value="Genomic_DNA"/>
</dbReference>
<feature type="compositionally biased region" description="Polar residues" evidence="2">
    <location>
        <begin position="19"/>
        <end position="33"/>
    </location>
</feature>
<gene>
    <name evidence="3" type="ORF">ECRASSUSDP1_LOCUS25340</name>
</gene>
<evidence type="ECO:0000313" key="4">
    <source>
        <dbReference type="Proteomes" id="UP001295684"/>
    </source>
</evidence>
<proteinExistence type="predicted"/>
<name>A0AAD2D903_EUPCR</name>
<keyword evidence="1" id="KW-0970">Cilium biogenesis/degradation</keyword>
<feature type="region of interest" description="Disordered" evidence="2">
    <location>
        <begin position="1"/>
        <end position="33"/>
    </location>
</feature>
<protein>
    <submittedName>
        <fullName evidence="3">Uncharacterized protein</fullName>
    </submittedName>
</protein>
<dbReference type="PANTHER" id="PTHR33724:SF1">
    <property type="entry name" value="INTRAFLAGELLAR TRANSPORT PROTEIN 43 HOMOLOG"/>
    <property type="match status" value="1"/>
</dbReference>
<dbReference type="GO" id="GO:0030991">
    <property type="term" value="C:intraciliary transport particle A"/>
    <property type="evidence" value="ECO:0007669"/>
    <property type="project" value="InterPro"/>
</dbReference>
<organism evidence="3 4">
    <name type="scientific">Euplotes crassus</name>
    <dbReference type="NCBI Taxonomy" id="5936"/>
    <lineage>
        <taxon>Eukaryota</taxon>
        <taxon>Sar</taxon>
        <taxon>Alveolata</taxon>
        <taxon>Ciliophora</taxon>
        <taxon>Intramacronucleata</taxon>
        <taxon>Spirotrichea</taxon>
        <taxon>Hypotrichia</taxon>
        <taxon>Euplotida</taxon>
        <taxon>Euplotidae</taxon>
        <taxon>Moneuplotes</taxon>
    </lineage>
</organism>